<proteinExistence type="predicted"/>
<keyword evidence="6" id="KW-0511">Multifunctional enzyme</keyword>
<dbReference type="PANTHER" id="PTHR32282">
    <property type="entry name" value="BINDING PROTEIN TRANSPEPTIDASE, PUTATIVE-RELATED"/>
    <property type="match status" value="1"/>
</dbReference>
<dbReference type="SUPFAM" id="SSF56601">
    <property type="entry name" value="beta-lactamase/transpeptidase-like"/>
    <property type="match status" value="1"/>
</dbReference>
<dbReference type="InterPro" id="IPR005543">
    <property type="entry name" value="PASTA_dom"/>
</dbReference>
<evidence type="ECO:0000256" key="6">
    <source>
        <dbReference type="ARBA" id="ARBA00023268"/>
    </source>
</evidence>
<keyword evidence="3" id="KW-0328">Glycosyltransferase</keyword>
<evidence type="ECO:0000259" key="10">
    <source>
        <dbReference type="PROSITE" id="PS51178"/>
    </source>
</evidence>
<evidence type="ECO:0000256" key="7">
    <source>
        <dbReference type="ARBA" id="ARBA00034000"/>
    </source>
</evidence>
<dbReference type="Pfam" id="PF03793">
    <property type="entry name" value="PASTA"/>
    <property type="match status" value="2"/>
</dbReference>
<gene>
    <name evidence="11" type="ORF">KEC56_12555</name>
</gene>
<dbReference type="SMART" id="SM00740">
    <property type="entry name" value="PASTA"/>
    <property type="match status" value="2"/>
</dbReference>
<feature type="domain" description="PASTA" evidence="10">
    <location>
        <begin position="723"/>
        <end position="788"/>
    </location>
</feature>
<evidence type="ECO:0000256" key="4">
    <source>
        <dbReference type="ARBA" id="ARBA00022679"/>
    </source>
</evidence>
<dbReference type="EMBL" id="JAGTTM010000006">
    <property type="protein sequence ID" value="MCC2030332.1"/>
    <property type="molecule type" value="Genomic_DNA"/>
</dbReference>
<organism evidence="11 12">
    <name type="scientific">Microbacterium tenebrionis</name>
    <dbReference type="NCBI Taxonomy" id="2830665"/>
    <lineage>
        <taxon>Bacteria</taxon>
        <taxon>Bacillati</taxon>
        <taxon>Actinomycetota</taxon>
        <taxon>Actinomycetes</taxon>
        <taxon>Micrococcales</taxon>
        <taxon>Microbacteriaceae</taxon>
        <taxon>Microbacterium</taxon>
    </lineage>
</organism>
<dbReference type="InterPro" id="IPR050396">
    <property type="entry name" value="Glycosyltr_51/Transpeptidase"/>
</dbReference>
<reference evidence="11" key="1">
    <citation type="submission" date="2021-04" db="EMBL/GenBank/DDBJ databases">
        <title>Microbacterium tenobrionis sp. nov. and Microbacterium allomyrinae sp. nov., isolated from larvae of Tenobrio molitor and Allomyrina dichotoma, respectively.</title>
        <authorList>
            <person name="Lee S.D."/>
        </authorList>
    </citation>
    <scope>NUCLEOTIDE SEQUENCE</scope>
    <source>
        <strain evidence="11">YMB-B2</strain>
    </source>
</reference>
<evidence type="ECO:0000256" key="2">
    <source>
        <dbReference type="ARBA" id="ARBA00022670"/>
    </source>
</evidence>
<dbReference type="AlphaFoldDB" id="A0A9X1LR89"/>
<feature type="region of interest" description="Disordered" evidence="9">
    <location>
        <begin position="772"/>
        <end position="792"/>
    </location>
</feature>
<keyword evidence="2" id="KW-0645">Protease</keyword>
<dbReference type="SUPFAM" id="SSF53955">
    <property type="entry name" value="Lysozyme-like"/>
    <property type="match status" value="1"/>
</dbReference>
<dbReference type="GO" id="GO:0006508">
    <property type="term" value="P:proteolysis"/>
    <property type="evidence" value="ECO:0007669"/>
    <property type="project" value="UniProtKB-KW"/>
</dbReference>
<evidence type="ECO:0000256" key="8">
    <source>
        <dbReference type="ARBA" id="ARBA00049902"/>
    </source>
</evidence>
<dbReference type="PANTHER" id="PTHR32282:SF33">
    <property type="entry name" value="PEPTIDOGLYCAN GLYCOSYLTRANSFERASE"/>
    <property type="match status" value="1"/>
</dbReference>
<accession>A0A9X1LR89</accession>
<evidence type="ECO:0000256" key="9">
    <source>
        <dbReference type="SAM" id="MobiDB-lite"/>
    </source>
</evidence>
<evidence type="ECO:0000256" key="5">
    <source>
        <dbReference type="ARBA" id="ARBA00022801"/>
    </source>
</evidence>
<dbReference type="GO" id="GO:0009002">
    <property type="term" value="F:serine-type D-Ala-D-Ala carboxypeptidase activity"/>
    <property type="evidence" value="ECO:0007669"/>
    <property type="project" value="UniProtKB-EC"/>
</dbReference>
<dbReference type="GO" id="GO:0008658">
    <property type="term" value="F:penicillin binding"/>
    <property type="evidence" value="ECO:0007669"/>
    <property type="project" value="InterPro"/>
</dbReference>
<dbReference type="Pfam" id="PF00905">
    <property type="entry name" value="Transpeptidase"/>
    <property type="match status" value="1"/>
</dbReference>
<dbReference type="Proteomes" id="UP001139289">
    <property type="component" value="Unassembled WGS sequence"/>
</dbReference>
<dbReference type="InterPro" id="IPR023346">
    <property type="entry name" value="Lysozyme-like_dom_sf"/>
</dbReference>
<evidence type="ECO:0000313" key="11">
    <source>
        <dbReference type="EMBL" id="MCC2030332.1"/>
    </source>
</evidence>
<dbReference type="Pfam" id="PF00912">
    <property type="entry name" value="Transgly"/>
    <property type="match status" value="1"/>
</dbReference>
<dbReference type="InterPro" id="IPR001264">
    <property type="entry name" value="Glyco_trans_51"/>
</dbReference>
<feature type="domain" description="PASTA" evidence="10">
    <location>
        <begin position="789"/>
        <end position="851"/>
    </location>
</feature>
<name>A0A9X1LR89_9MICO</name>
<keyword evidence="4" id="KW-0808">Transferase</keyword>
<dbReference type="GO" id="GO:0008955">
    <property type="term" value="F:peptidoglycan glycosyltransferase activity"/>
    <property type="evidence" value="ECO:0007669"/>
    <property type="project" value="UniProtKB-EC"/>
</dbReference>
<comment type="catalytic activity">
    <reaction evidence="7">
        <text>Preferential cleavage: (Ac)2-L-Lys-D-Ala-|-D-Ala. Also transpeptidation of peptidyl-alanyl moieties that are N-acyl substituents of D-alanine.</text>
        <dbReference type="EC" id="3.4.16.4"/>
    </reaction>
</comment>
<evidence type="ECO:0000256" key="1">
    <source>
        <dbReference type="ARBA" id="ARBA00022645"/>
    </source>
</evidence>
<feature type="compositionally biased region" description="Low complexity" evidence="9">
    <location>
        <begin position="776"/>
        <end position="791"/>
    </location>
</feature>
<dbReference type="InterPro" id="IPR036950">
    <property type="entry name" value="PBP_transglycosylase"/>
</dbReference>
<keyword evidence="12" id="KW-1185">Reference proteome</keyword>
<dbReference type="GO" id="GO:0009252">
    <property type="term" value="P:peptidoglycan biosynthetic process"/>
    <property type="evidence" value="ECO:0007669"/>
    <property type="project" value="TreeGrafter"/>
</dbReference>
<dbReference type="PROSITE" id="PS51178">
    <property type="entry name" value="PASTA"/>
    <property type="match status" value="2"/>
</dbReference>
<keyword evidence="5" id="KW-0378">Hydrolase</keyword>
<keyword evidence="1" id="KW-0121">Carboxypeptidase</keyword>
<sequence length="853" mass="89854">MLGGLLGLVGLSAVAGILITATVTPALAVAGAAGSSALDLFENLPSYLKPDEPMEPSTVYATGADGNPVELASFFDQNRQQVEFDQISPVMYDAILSSEDKSYYEHGGVNIGATAKAVIDNLRGTSSRGASTISQQYVKNVLVQQCEQGVLLGDGEDAQQKYEDETAQCWLDATNATGTDGIERKLQEMRYAIQIEKDYSKNEILLGYLNIASFGGTVYGIEAAASYYFNTSAASLTVAQAATLAGIVQNPNTFRIDLKDGTTTNDAGEAVNGEADGWSLTKDRRHYVLTRMLADGKITQAQFDEADASDIVPNINAPTQGCGAAGNNAYFCQYVKSLLLEDDTLGDSRAERTRALQRDGLQIYTSLDLRIQDPAVAALKDRVPPNFDNQYFGAAGVTVEPATGRVLAMTQNTEFRETNTDDQAYSSLVYASDNAHGGSGGFPVGSAYKLFTLIDWLEKGHSVNENVNGNNQVLTMTDSCTGEGGRFDTKSVGNFRDAPGYRGTPMVFTRNSLNSGYFAMAAKLDLCEINKVADRMGVTIAKDGSKTYEKENGPFASVLGSKFISPLAMAGAYATVANKGVYCAPRAVDKIVNQKGEELDVPQADCSQVITPEVAATAAYALQGVMASGGTGTQANPWDGTPVIGKTGSHNKITTMMIESSTKATTAVFVGRTQGDANMWGYMYNGNLLENIRYLVARDMQSAANQALGGGDAFPQPDKNLTRQIYVNLPSVVGMSIEEATNTLRNAGFSVTVGAAVDSDVAKDLIAEQSPGAGRVTTGTTVTISPSSGTPKAAAVPNVVGSKFAQAKKAIEDAGFSVDANGCKNGDDVAAQNPASGDAPPGSTLSVRCAGND</sequence>
<dbReference type="Gene3D" id="3.40.710.10">
    <property type="entry name" value="DD-peptidase/beta-lactamase superfamily"/>
    <property type="match status" value="1"/>
</dbReference>
<comment type="caution">
    <text evidence="11">The sequence shown here is derived from an EMBL/GenBank/DDBJ whole genome shotgun (WGS) entry which is preliminary data.</text>
</comment>
<evidence type="ECO:0000313" key="12">
    <source>
        <dbReference type="Proteomes" id="UP001139289"/>
    </source>
</evidence>
<protein>
    <submittedName>
        <fullName evidence="11">Transglycosylase domain-containing protein</fullName>
    </submittedName>
</protein>
<dbReference type="InterPro" id="IPR012338">
    <property type="entry name" value="Beta-lactam/transpept-like"/>
</dbReference>
<dbReference type="CDD" id="cd06577">
    <property type="entry name" value="PASTA_pknB"/>
    <property type="match status" value="2"/>
</dbReference>
<comment type="catalytic activity">
    <reaction evidence="8">
        <text>[GlcNAc-(1-&gt;4)-Mur2Ac(oyl-L-Ala-gamma-D-Glu-L-Lys-D-Ala-D-Ala)](n)-di-trans,octa-cis-undecaprenyl diphosphate + beta-D-GlcNAc-(1-&gt;4)-Mur2Ac(oyl-L-Ala-gamma-D-Glu-L-Lys-D-Ala-D-Ala)-di-trans,octa-cis-undecaprenyl diphosphate = [GlcNAc-(1-&gt;4)-Mur2Ac(oyl-L-Ala-gamma-D-Glu-L-Lys-D-Ala-D-Ala)](n+1)-di-trans,octa-cis-undecaprenyl diphosphate + di-trans,octa-cis-undecaprenyl diphosphate + H(+)</text>
        <dbReference type="Rhea" id="RHEA:23708"/>
        <dbReference type="Rhea" id="RHEA-COMP:9602"/>
        <dbReference type="Rhea" id="RHEA-COMP:9603"/>
        <dbReference type="ChEBI" id="CHEBI:15378"/>
        <dbReference type="ChEBI" id="CHEBI:58405"/>
        <dbReference type="ChEBI" id="CHEBI:60033"/>
        <dbReference type="ChEBI" id="CHEBI:78435"/>
        <dbReference type="EC" id="2.4.99.28"/>
    </reaction>
</comment>
<dbReference type="InterPro" id="IPR001460">
    <property type="entry name" value="PCN-bd_Tpept"/>
</dbReference>
<dbReference type="Gene3D" id="3.30.10.20">
    <property type="match status" value="2"/>
</dbReference>
<feature type="region of interest" description="Disordered" evidence="9">
    <location>
        <begin position="822"/>
        <end position="853"/>
    </location>
</feature>
<evidence type="ECO:0000256" key="3">
    <source>
        <dbReference type="ARBA" id="ARBA00022676"/>
    </source>
</evidence>
<dbReference type="Gene3D" id="1.10.3810.10">
    <property type="entry name" value="Biosynthetic peptidoglycan transglycosylase-like"/>
    <property type="match status" value="1"/>
</dbReference>
<dbReference type="GO" id="GO:0030288">
    <property type="term" value="C:outer membrane-bounded periplasmic space"/>
    <property type="evidence" value="ECO:0007669"/>
    <property type="project" value="TreeGrafter"/>
</dbReference>